<name>A0A1E1JQZ4_9HELO</name>
<dbReference type="OrthoDB" id="407298at2759"/>
<evidence type="ECO:0000256" key="8">
    <source>
        <dbReference type="SAM" id="SignalP"/>
    </source>
</evidence>
<evidence type="ECO:0000259" key="9">
    <source>
        <dbReference type="PROSITE" id="PS51405"/>
    </source>
</evidence>
<evidence type="ECO:0000256" key="1">
    <source>
        <dbReference type="ARBA" id="ARBA00001970"/>
    </source>
</evidence>
<dbReference type="GO" id="GO:0004601">
    <property type="term" value="F:peroxidase activity"/>
    <property type="evidence" value="ECO:0007669"/>
    <property type="project" value="UniProtKB-KW"/>
</dbReference>
<dbReference type="PANTHER" id="PTHR33577">
    <property type="entry name" value="STERIGMATOCYSTIN BIOSYNTHESIS PEROXIDASE STCC-RELATED"/>
    <property type="match status" value="1"/>
</dbReference>
<evidence type="ECO:0000256" key="5">
    <source>
        <dbReference type="ARBA" id="ARBA00023002"/>
    </source>
</evidence>
<dbReference type="SUPFAM" id="SSF47571">
    <property type="entry name" value="Cloroperoxidase"/>
    <property type="match status" value="1"/>
</dbReference>
<keyword evidence="5" id="KW-0560">Oxidoreductase</keyword>
<feature type="signal peptide" evidence="8">
    <location>
        <begin position="1"/>
        <end position="20"/>
    </location>
</feature>
<dbReference type="Pfam" id="PF01328">
    <property type="entry name" value="Peroxidase_2"/>
    <property type="match status" value="1"/>
</dbReference>
<evidence type="ECO:0000256" key="2">
    <source>
        <dbReference type="ARBA" id="ARBA00022559"/>
    </source>
</evidence>
<dbReference type="GO" id="GO:0046872">
    <property type="term" value="F:metal ion binding"/>
    <property type="evidence" value="ECO:0007669"/>
    <property type="project" value="UniProtKB-KW"/>
</dbReference>
<comment type="similarity">
    <text evidence="7">Belongs to the chloroperoxidase family.</text>
</comment>
<gene>
    <name evidence="10" type="ORF">RAG0_00004</name>
</gene>
<protein>
    <submittedName>
        <fullName evidence="10">Related to oxidase</fullName>
    </submittedName>
</protein>
<evidence type="ECO:0000256" key="7">
    <source>
        <dbReference type="ARBA" id="ARBA00025795"/>
    </source>
</evidence>
<organism evidence="10 11">
    <name type="scientific">Rhynchosporium agropyri</name>
    <dbReference type="NCBI Taxonomy" id="914238"/>
    <lineage>
        <taxon>Eukaryota</taxon>
        <taxon>Fungi</taxon>
        <taxon>Dikarya</taxon>
        <taxon>Ascomycota</taxon>
        <taxon>Pezizomycotina</taxon>
        <taxon>Leotiomycetes</taxon>
        <taxon>Helotiales</taxon>
        <taxon>Ploettnerulaceae</taxon>
        <taxon>Rhynchosporium</taxon>
    </lineage>
</organism>
<evidence type="ECO:0000256" key="3">
    <source>
        <dbReference type="ARBA" id="ARBA00022617"/>
    </source>
</evidence>
<accession>A0A1E1JQZ4</accession>
<keyword evidence="4" id="KW-0479">Metal-binding</keyword>
<keyword evidence="2" id="KW-0575">Peroxidase</keyword>
<keyword evidence="11" id="KW-1185">Reference proteome</keyword>
<dbReference type="PANTHER" id="PTHR33577:SF1">
    <property type="entry name" value="HEME HALOPEROXIDASE FAMILY PROFILE DOMAIN-CONTAINING PROTEIN"/>
    <property type="match status" value="1"/>
</dbReference>
<dbReference type="Gene3D" id="1.10.489.10">
    <property type="entry name" value="Chloroperoxidase-like"/>
    <property type="match status" value="1"/>
</dbReference>
<keyword evidence="6" id="KW-0408">Iron</keyword>
<reference evidence="11" key="1">
    <citation type="submission" date="2016-03" db="EMBL/GenBank/DDBJ databases">
        <authorList>
            <person name="Guldener U."/>
        </authorList>
    </citation>
    <scope>NUCLEOTIDE SEQUENCE [LARGE SCALE GENOMIC DNA]</scope>
    <source>
        <strain evidence="11">04CH-RAC-A.6.1</strain>
    </source>
</reference>
<sequence length="431" mass="46809">MRYSPAIVGALAFCASEVVAFPAAAIEYAARAENDISARENIEAAVAKFQSQRRAPGFDAAQQYVSTHGQYEFKPPTNPNTYTGDQRGPCPGLNAMANHNYIPHNGVANIQQFIDGTYKVFGMGKDLGGFLALYGALVDGNLASWSIGGPTPSVKSLLGLLGTPSGLTGSHNKYEGDASPTRPDLYEYGNDYKVIIPQFQEMFSLQPDAATANYDLSVLTPFRATRFQQSIEKNPQFFNAPFAGLLVQPAAYTFIYRFMSNKSAEFPEGRLNQEVLKSFFAITGESGNFKWTEGHERIPENWYKRAIGDEYTIPYFLGDLLAAAVQYPQFLNIGGNTGKVNTFTGIDITNLTGGLLNGATLLEGNNLACFLLQGVFQFLPDTLLSTVGELGALLSKLNGITNNALAPLSCKKLVKINKDQFSQFPGAKGLF</sequence>
<proteinExistence type="inferred from homology"/>
<dbReference type="PROSITE" id="PS51405">
    <property type="entry name" value="HEME_HALOPEROXIDASE"/>
    <property type="match status" value="1"/>
</dbReference>
<evidence type="ECO:0000256" key="4">
    <source>
        <dbReference type="ARBA" id="ARBA00022723"/>
    </source>
</evidence>
<dbReference type="EMBL" id="FJUX01000001">
    <property type="protein sequence ID" value="CZS88286.1"/>
    <property type="molecule type" value="Genomic_DNA"/>
</dbReference>
<evidence type="ECO:0000313" key="10">
    <source>
        <dbReference type="EMBL" id="CZS88286.1"/>
    </source>
</evidence>
<evidence type="ECO:0000313" key="11">
    <source>
        <dbReference type="Proteomes" id="UP000178912"/>
    </source>
</evidence>
<evidence type="ECO:0000256" key="6">
    <source>
        <dbReference type="ARBA" id="ARBA00023004"/>
    </source>
</evidence>
<dbReference type="InterPro" id="IPR036851">
    <property type="entry name" value="Chloroperoxidase-like_sf"/>
</dbReference>
<keyword evidence="3" id="KW-0349">Heme</keyword>
<feature type="domain" description="Heme haloperoxidase family profile" evidence="9">
    <location>
        <begin position="69"/>
        <end position="322"/>
    </location>
</feature>
<feature type="chain" id="PRO_5009445172" evidence="8">
    <location>
        <begin position="21"/>
        <end position="431"/>
    </location>
</feature>
<dbReference type="Proteomes" id="UP000178912">
    <property type="component" value="Unassembled WGS sequence"/>
</dbReference>
<dbReference type="AlphaFoldDB" id="A0A1E1JQZ4"/>
<dbReference type="InterPro" id="IPR000028">
    <property type="entry name" value="Chloroperoxidase"/>
</dbReference>
<comment type="cofactor">
    <cofactor evidence="1">
        <name>heme b</name>
        <dbReference type="ChEBI" id="CHEBI:60344"/>
    </cofactor>
</comment>
<keyword evidence="8" id="KW-0732">Signal</keyword>